<name>A0AAN5I0H6_9BILA</name>
<feature type="transmembrane region" description="Helical" evidence="1">
    <location>
        <begin position="23"/>
        <end position="44"/>
    </location>
</feature>
<reference evidence="3" key="1">
    <citation type="submission" date="2022-10" db="EMBL/GenBank/DDBJ databases">
        <title>Genome assembly of Pristionchus species.</title>
        <authorList>
            <person name="Yoshida K."/>
            <person name="Sommer R.J."/>
        </authorList>
    </citation>
    <scope>NUCLEOTIDE SEQUENCE [LARGE SCALE GENOMIC DNA]</scope>
    <source>
        <strain evidence="3">RS5460</strain>
    </source>
</reference>
<accession>A0AAN5I0H6</accession>
<evidence type="ECO:0000313" key="3">
    <source>
        <dbReference type="Proteomes" id="UP001328107"/>
    </source>
</evidence>
<protein>
    <recommendedName>
        <fullName evidence="4">G protein-coupled receptor</fullName>
    </recommendedName>
</protein>
<dbReference type="EMBL" id="BTRK01000004">
    <property type="protein sequence ID" value="GMR47309.1"/>
    <property type="molecule type" value="Genomic_DNA"/>
</dbReference>
<evidence type="ECO:0008006" key="4">
    <source>
        <dbReference type="Google" id="ProtNLM"/>
    </source>
</evidence>
<evidence type="ECO:0000256" key="1">
    <source>
        <dbReference type="SAM" id="Phobius"/>
    </source>
</evidence>
<dbReference type="AlphaFoldDB" id="A0AAN5I0H6"/>
<comment type="caution">
    <text evidence="2">The sequence shown here is derived from an EMBL/GenBank/DDBJ whole genome shotgun (WGS) entry which is preliminary data.</text>
</comment>
<keyword evidence="1" id="KW-0472">Membrane</keyword>
<keyword evidence="1" id="KW-0812">Transmembrane</keyword>
<evidence type="ECO:0000313" key="2">
    <source>
        <dbReference type="EMBL" id="GMR47309.1"/>
    </source>
</evidence>
<keyword evidence="3" id="KW-1185">Reference proteome</keyword>
<sequence length="94" mass="10727">VVLLPMVAWVAVNGVPLHRNLRYIMTLAIFHGWIGVIARGILLAGQIFGIDSKDCYSSTLGSCQFTHSHLYFEFNFRFFGVTTERFVATNWSLW</sequence>
<feature type="non-terminal residue" evidence="2">
    <location>
        <position position="94"/>
    </location>
</feature>
<feature type="non-terminal residue" evidence="2">
    <location>
        <position position="1"/>
    </location>
</feature>
<proteinExistence type="predicted"/>
<keyword evidence="1" id="KW-1133">Transmembrane helix</keyword>
<dbReference type="Proteomes" id="UP001328107">
    <property type="component" value="Unassembled WGS sequence"/>
</dbReference>
<gene>
    <name evidence="2" type="ORF">PMAYCL1PPCAC_17504</name>
</gene>
<organism evidence="2 3">
    <name type="scientific">Pristionchus mayeri</name>
    <dbReference type="NCBI Taxonomy" id="1317129"/>
    <lineage>
        <taxon>Eukaryota</taxon>
        <taxon>Metazoa</taxon>
        <taxon>Ecdysozoa</taxon>
        <taxon>Nematoda</taxon>
        <taxon>Chromadorea</taxon>
        <taxon>Rhabditida</taxon>
        <taxon>Rhabditina</taxon>
        <taxon>Diplogasteromorpha</taxon>
        <taxon>Diplogasteroidea</taxon>
        <taxon>Neodiplogasteridae</taxon>
        <taxon>Pristionchus</taxon>
    </lineage>
</organism>